<keyword evidence="5 8" id="KW-0694">RNA-binding</keyword>
<feature type="compositionally biased region" description="Basic and acidic residues" evidence="9">
    <location>
        <begin position="1"/>
        <end position="14"/>
    </location>
</feature>
<keyword evidence="16" id="KW-1185">Reference proteome</keyword>
<keyword evidence="4 8" id="KW-0548">Nucleotidyltransferase</keyword>
<keyword evidence="6 8" id="KW-0943">RNA-mediated gene silencing</keyword>
<dbReference type="PANTHER" id="PTHR23079:SF24">
    <property type="entry name" value="RNA-DEPENDENT RNA POLYMERASE"/>
    <property type="match status" value="1"/>
</dbReference>
<evidence type="ECO:0000256" key="4">
    <source>
        <dbReference type="ARBA" id="ARBA00022695"/>
    </source>
</evidence>
<evidence type="ECO:0000256" key="6">
    <source>
        <dbReference type="ARBA" id="ARBA00023158"/>
    </source>
</evidence>
<organism evidence="15 16">
    <name type="scientific">Dichanthelium oligosanthes</name>
    <dbReference type="NCBI Taxonomy" id="888268"/>
    <lineage>
        <taxon>Eukaryota</taxon>
        <taxon>Viridiplantae</taxon>
        <taxon>Streptophyta</taxon>
        <taxon>Embryophyta</taxon>
        <taxon>Tracheophyta</taxon>
        <taxon>Spermatophyta</taxon>
        <taxon>Magnoliopsida</taxon>
        <taxon>Liliopsida</taxon>
        <taxon>Poales</taxon>
        <taxon>Poaceae</taxon>
        <taxon>PACMAD clade</taxon>
        <taxon>Panicoideae</taxon>
        <taxon>Panicodae</taxon>
        <taxon>Paniceae</taxon>
        <taxon>Dichantheliinae</taxon>
        <taxon>Dichanthelium</taxon>
    </lineage>
</organism>
<evidence type="ECO:0000256" key="3">
    <source>
        <dbReference type="ARBA" id="ARBA00022679"/>
    </source>
</evidence>
<dbReference type="EMBL" id="LWDX02024247">
    <property type="protein sequence ID" value="OEL31070.1"/>
    <property type="molecule type" value="Genomic_DNA"/>
</dbReference>
<evidence type="ECO:0000256" key="2">
    <source>
        <dbReference type="ARBA" id="ARBA00022484"/>
    </source>
</evidence>
<dbReference type="Pfam" id="PF26253">
    <property type="entry name" value="RdRP_head"/>
    <property type="match status" value="1"/>
</dbReference>
<feature type="region of interest" description="Disordered" evidence="9">
    <location>
        <begin position="147"/>
        <end position="167"/>
    </location>
</feature>
<evidence type="ECO:0000256" key="5">
    <source>
        <dbReference type="ARBA" id="ARBA00022884"/>
    </source>
</evidence>
<evidence type="ECO:0000259" key="14">
    <source>
        <dbReference type="Pfam" id="PF26253"/>
    </source>
</evidence>
<comment type="function">
    <text evidence="8">Probably involved in the RNA silencing pathway and required for the generation of small interfering RNAs (siRNAs).</text>
</comment>
<dbReference type="Pfam" id="PF26252">
    <property type="entry name" value="RdRP_helical"/>
    <property type="match status" value="1"/>
</dbReference>
<feature type="domain" description="RNA-dependent RNA polymerase 6-like second" evidence="12">
    <location>
        <begin position="174"/>
        <end position="341"/>
    </location>
</feature>
<evidence type="ECO:0000256" key="9">
    <source>
        <dbReference type="SAM" id="MobiDB-lite"/>
    </source>
</evidence>
<proteinExistence type="inferred from homology"/>
<feature type="domain" description="RDRP core" evidence="10">
    <location>
        <begin position="472"/>
        <end position="1055"/>
    </location>
</feature>
<evidence type="ECO:0000259" key="11">
    <source>
        <dbReference type="Pfam" id="PF24572"/>
    </source>
</evidence>
<evidence type="ECO:0000256" key="7">
    <source>
        <dbReference type="ARBA" id="ARBA00048744"/>
    </source>
</evidence>
<name>A0A1E5W1E2_9POAL</name>
<keyword evidence="2 8" id="KW-0696">RNA-directed RNA polymerase</keyword>
<dbReference type="GO" id="GO:0003723">
    <property type="term" value="F:RNA binding"/>
    <property type="evidence" value="ECO:0007669"/>
    <property type="project" value="UniProtKB-KW"/>
</dbReference>
<comment type="similarity">
    <text evidence="1 8">Belongs to the RdRP family.</text>
</comment>
<evidence type="ECO:0000259" key="13">
    <source>
        <dbReference type="Pfam" id="PF26252"/>
    </source>
</evidence>
<keyword evidence="3 8" id="KW-0808">Transferase</keyword>
<gene>
    <name evidence="15" type="ORF">BAE44_0007911</name>
</gene>
<evidence type="ECO:0000259" key="12">
    <source>
        <dbReference type="Pfam" id="PF24577"/>
    </source>
</evidence>
<comment type="catalytic activity">
    <reaction evidence="7 8">
        <text>RNA(n) + a ribonucleoside 5'-triphosphate = RNA(n+1) + diphosphate</text>
        <dbReference type="Rhea" id="RHEA:21248"/>
        <dbReference type="Rhea" id="RHEA-COMP:14527"/>
        <dbReference type="Rhea" id="RHEA-COMP:17342"/>
        <dbReference type="ChEBI" id="CHEBI:33019"/>
        <dbReference type="ChEBI" id="CHEBI:61557"/>
        <dbReference type="ChEBI" id="CHEBI:140395"/>
        <dbReference type="EC" id="2.7.7.48"/>
    </reaction>
</comment>
<dbReference type="Pfam" id="PF24572">
    <property type="entry name" value="RBD_RDR6"/>
    <property type="match status" value="1"/>
</dbReference>
<evidence type="ECO:0000313" key="16">
    <source>
        <dbReference type="Proteomes" id="UP000095767"/>
    </source>
</evidence>
<feature type="region of interest" description="Disordered" evidence="9">
    <location>
        <begin position="1"/>
        <end position="49"/>
    </location>
</feature>
<feature type="domain" description="RNA-dependent RNA polymerase 6-like RNA-binding" evidence="11">
    <location>
        <begin position="52"/>
        <end position="138"/>
    </location>
</feature>
<dbReference type="InterPro" id="IPR057596">
    <property type="entry name" value="RDRP_core"/>
</dbReference>
<dbReference type="InterPro" id="IPR007855">
    <property type="entry name" value="RDRP"/>
</dbReference>
<dbReference type="Proteomes" id="UP000095767">
    <property type="component" value="Unassembled WGS sequence"/>
</dbReference>
<dbReference type="AlphaFoldDB" id="A0A1E5W1E2"/>
<dbReference type="InterPro" id="IPR057298">
    <property type="entry name" value="RDR6-like_RBD"/>
</dbReference>
<dbReference type="GO" id="GO:0031380">
    <property type="term" value="C:nuclear RNA-directed RNA polymerase complex"/>
    <property type="evidence" value="ECO:0007669"/>
    <property type="project" value="TreeGrafter"/>
</dbReference>
<dbReference type="OrthoDB" id="6513042at2759"/>
<dbReference type="InterPro" id="IPR058752">
    <property type="entry name" value="RDRP_C_head"/>
</dbReference>
<dbReference type="GO" id="GO:0030422">
    <property type="term" value="P:siRNA processing"/>
    <property type="evidence" value="ECO:0007669"/>
    <property type="project" value="TreeGrafter"/>
</dbReference>
<protein>
    <recommendedName>
        <fullName evidence="8">RNA-dependent RNA polymerase</fullName>
        <ecNumber evidence="8">2.7.7.48</ecNumber>
    </recommendedName>
</protein>
<dbReference type="PANTHER" id="PTHR23079">
    <property type="entry name" value="RNA-DEPENDENT RNA POLYMERASE"/>
    <property type="match status" value="1"/>
</dbReference>
<dbReference type="Pfam" id="PF24577">
    <property type="entry name" value="RDR6_2nd"/>
    <property type="match status" value="1"/>
</dbReference>
<dbReference type="GO" id="GO:0003968">
    <property type="term" value="F:RNA-directed RNA polymerase activity"/>
    <property type="evidence" value="ECO:0007669"/>
    <property type="project" value="UniProtKB-KW"/>
</dbReference>
<dbReference type="InterPro" id="IPR058751">
    <property type="entry name" value="RDRP_helical"/>
</dbReference>
<reference evidence="15 16" key="1">
    <citation type="submission" date="2016-09" db="EMBL/GenBank/DDBJ databases">
        <title>The draft genome of Dichanthelium oligosanthes: A C3 panicoid grass species.</title>
        <authorList>
            <person name="Studer A.J."/>
            <person name="Schnable J.C."/>
            <person name="Brutnell T.P."/>
        </authorList>
    </citation>
    <scope>NUCLEOTIDE SEQUENCE [LARGE SCALE GENOMIC DNA]</scope>
    <source>
        <strain evidence="16">cv. Kellogg 1175</strain>
        <tissue evidence="15">Leaf</tissue>
    </source>
</reference>
<dbReference type="STRING" id="888268.A0A1E5W1E2"/>
<accession>A0A1E5W1E2</accession>
<evidence type="ECO:0000313" key="15">
    <source>
        <dbReference type="EMBL" id="OEL31070.1"/>
    </source>
</evidence>
<dbReference type="EC" id="2.7.7.48" evidence="8"/>
<feature type="domain" description="RDRP C-terminal head" evidence="14">
    <location>
        <begin position="1075"/>
        <end position="1222"/>
    </location>
</feature>
<evidence type="ECO:0000259" key="10">
    <source>
        <dbReference type="Pfam" id="PF05183"/>
    </source>
</evidence>
<evidence type="ECO:0000256" key="1">
    <source>
        <dbReference type="ARBA" id="ARBA00005762"/>
    </source>
</evidence>
<dbReference type="InterPro" id="IPR057297">
    <property type="entry name" value="RDR6-like_2nd"/>
</dbReference>
<sequence length="1240" mass="140374">MTDSSRRRSPDSSRRRVRRRSLTPCGQHQHKRRRPADDDRRQESYPAREPVVATQVSLRGFDDRLSARGLADYLEDVAGTVWRCRVKTSVTPPDSYPDFQLHLPLSATAATSPYDDGVPAHAFVHFAHPEAAGRAARYGLHLCTSSRRTRRPSAQNNSSLRAARRRDDTRPMLFPDSRVEVGDLVAPDTFLAAWRAEDDSATASALDFMVDPSDGRCRLLFARDAAFTFPTSRSGATVLLCCDIKLEFSVSDIVEVLAFQSDDSLLLRLSAAPLFYYRTAGDDVHGPVPFDLIDDDDDPWIRTTDITSGGAIGRCWVYRVSFRTLFWPTMKVALEYMKGQGVLVEVLDSQWRLTVHDELEFGRPTQDMFFCVHRAEGLSFPVLYLVNALMHNGIMNQHQLTPDFIGLLERECDAVNVAALTKLLRGKFQVFDVCARLKNAQDWAARNPRLLPPLNSRKVGAEYNAEVRRLVITPTRAYCMPLQLERSNRVIRRYQQVADRFLRVTFMDEGMQRLNTSAMNLYAAPIVKDMTSNLLQQKTTIYRRVETILTKGFHMCGRKYSFLAFSGNQLRNRSAWFFAEDGTTTVASIREWMGQFPSKNVAKHTARMGQCFTSSFPTVTIQPYEMDFIEDDNHNGYNFSDGIGKITPKLALDVAKMLPLMDNYVPSAFQIRFAGSKGVVAIWPGENEETRRLSLRPSMKKFESAHSVLEVVSWTKLQPAFLNRQIITLLSTLGVPDTIFRQMQKTMLHNLDRILSHTDVAYEVLTTCCPEHGRTAGLMLSCGFSPANEPHLRAMLLAIWSSQMQGLLEKSRIFVPNGRWLMGCLDEFGILEQGQCFIQASTPSLNKRFVRQGSIFSSAKKNAEIITGTIVMAKNPCLHPGDVRILEAVDVPELHHLIDCLVFPKKGERPHANEASGSDLDGDLFFVTWDERLVPPGKKSCPPMDYSPAEATQLPREVLPHDIIDFYLENMVTDNLGRISNAHVVHADCSRYGAMDEKCIQLAKLAATAVDSLKTGEIVTMPTYLRPTEYPDFMGKEDAISYKSNKILGELYRSVKAAYGCDFVSQGTCTSDDLTYDMDLEVPGASDFLEDAWQCKCLYETQLNALLNQYGVRTEAELVTGEAWSFTGNYKQQQYDTKERLRYAYFQLNLEFRSIFESIAEISVDKKNLAYETKASAWYQVTYHPKWIQRSSEMPPRLSFAWIPVDYLARIKMRSRQEAKVSEGQSTYSKDLARTTIYLS</sequence>
<dbReference type="Pfam" id="PF05183">
    <property type="entry name" value="RdRP"/>
    <property type="match status" value="1"/>
</dbReference>
<evidence type="ECO:0000256" key="8">
    <source>
        <dbReference type="RuleBase" id="RU363098"/>
    </source>
</evidence>
<feature type="domain" description="RDRP helical" evidence="13">
    <location>
        <begin position="367"/>
        <end position="451"/>
    </location>
</feature>
<comment type="caution">
    <text evidence="15">The sequence shown here is derived from an EMBL/GenBank/DDBJ whole genome shotgun (WGS) entry which is preliminary data.</text>
</comment>